<protein>
    <submittedName>
        <fullName evidence="1">ABC-type branched-subunit amino acid transport system ATPase component</fullName>
    </submittedName>
</protein>
<proteinExistence type="predicted"/>
<name>A0ABV2N1N5_9HYPH</name>
<dbReference type="EMBL" id="JBEPML010000010">
    <property type="protein sequence ID" value="MET3792936.1"/>
    <property type="molecule type" value="Genomic_DNA"/>
</dbReference>
<keyword evidence="2" id="KW-1185">Reference proteome</keyword>
<evidence type="ECO:0000313" key="2">
    <source>
        <dbReference type="Proteomes" id="UP001549076"/>
    </source>
</evidence>
<accession>A0ABV2N1N5</accession>
<reference evidence="1 2" key="1">
    <citation type="submission" date="2024-06" db="EMBL/GenBank/DDBJ databases">
        <title>Genomic Encyclopedia of Type Strains, Phase IV (KMG-IV): sequencing the most valuable type-strain genomes for metagenomic binning, comparative biology and taxonomic classification.</title>
        <authorList>
            <person name="Goeker M."/>
        </authorList>
    </citation>
    <scope>NUCLEOTIDE SEQUENCE [LARGE SCALE GENOMIC DNA]</scope>
    <source>
        <strain evidence="1 2">DSM 27865</strain>
    </source>
</reference>
<gene>
    <name evidence="1" type="ORF">ABID37_003159</name>
</gene>
<dbReference type="RefSeq" id="WP_354196382.1">
    <property type="nucleotide sequence ID" value="NZ_JBEPML010000010.1"/>
</dbReference>
<dbReference type="Proteomes" id="UP001549076">
    <property type="component" value="Unassembled WGS sequence"/>
</dbReference>
<sequence>MSPHLDRVLTTPCEGVVIASLEALPEGLSNFMKDWDAYAVLGYVPQVRNVFGSMSLEDNFRMGLFAVPGSVKERQKVLRKIQ</sequence>
<comment type="caution">
    <text evidence="1">The sequence shown here is derived from an EMBL/GenBank/DDBJ whole genome shotgun (WGS) entry which is preliminary data.</text>
</comment>
<evidence type="ECO:0000313" key="1">
    <source>
        <dbReference type="EMBL" id="MET3792936.1"/>
    </source>
</evidence>
<organism evidence="1 2">
    <name type="scientific">Aquamicrobium terrae</name>
    <dbReference type="NCBI Taxonomy" id="1324945"/>
    <lineage>
        <taxon>Bacteria</taxon>
        <taxon>Pseudomonadati</taxon>
        <taxon>Pseudomonadota</taxon>
        <taxon>Alphaproteobacteria</taxon>
        <taxon>Hyphomicrobiales</taxon>
        <taxon>Phyllobacteriaceae</taxon>
        <taxon>Aquamicrobium</taxon>
    </lineage>
</organism>